<dbReference type="InterPro" id="IPR011993">
    <property type="entry name" value="PH-like_dom_sf"/>
</dbReference>
<feature type="compositionally biased region" description="Low complexity" evidence="7">
    <location>
        <begin position="312"/>
        <end position="324"/>
    </location>
</feature>
<organism evidence="9 10">
    <name type="scientific">Daucus carota subsp. sativus</name>
    <name type="common">Carrot</name>
    <dbReference type="NCBI Taxonomy" id="79200"/>
    <lineage>
        <taxon>Eukaryota</taxon>
        <taxon>Viridiplantae</taxon>
        <taxon>Streptophyta</taxon>
        <taxon>Embryophyta</taxon>
        <taxon>Tracheophyta</taxon>
        <taxon>Spermatophyta</taxon>
        <taxon>Magnoliopsida</taxon>
        <taxon>eudicotyledons</taxon>
        <taxon>Gunneridae</taxon>
        <taxon>Pentapetalae</taxon>
        <taxon>asterids</taxon>
        <taxon>campanulids</taxon>
        <taxon>Apiales</taxon>
        <taxon>Apiaceae</taxon>
        <taxon>Apioideae</taxon>
        <taxon>Scandiceae</taxon>
        <taxon>Daucinae</taxon>
        <taxon>Daucus</taxon>
        <taxon>Daucus sect. Daucus</taxon>
    </lineage>
</organism>
<protein>
    <recommendedName>
        <fullName evidence="8">PH domain-containing protein</fullName>
    </recommendedName>
</protein>
<evidence type="ECO:0000256" key="5">
    <source>
        <dbReference type="ARBA" id="ARBA00023055"/>
    </source>
</evidence>
<dbReference type="SUPFAM" id="SSF144000">
    <property type="entry name" value="Oxysterol-binding protein-like"/>
    <property type="match status" value="1"/>
</dbReference>
<dbReference type="PANTHER" id="PTHR10972:SF88">
    <property type="entry name" value="OXYSTEROL-BINDING PROTEIN-RELATED PROTEIN 2B"/>
    <property type="match status" value="1"/>
</dbReference>
<dbReference type="GO" id="GO:0016020">
    <property type="term" value="C:membrane"/>
    <property type="evidence" value="ECO:0007669"/>
    <property type="project" value="TreeGrafter"/>
</dbReference>
<keyword evidence="6" id="KW-0446">Lipid-binding</keyword>
<dbReference type="Pfam" id="PF15413">
    <property type="entry name" value="PH_11"/>
    <property type="match status" value="1"/>
</dbReference>
<feature type="domain" description="PH" evidence="8">
    <location>
        <begin position="45"/>
        <end position="172"/>
    </location>
</feature>
<keyword evidence="3" id="KW-0813">Transport</keyword>
<dbReference type="Gene3D" id="2.30.29.30">
    <property type="entry name" value="Pleckstrin-homology domain (PH domain)/Phosphotyrosine-binding domain (PTB)"/>
    <property type="match status" value="1"/>
</dbReference>
<dbReference type="PANTHER" id="PTHR10972">
    <property type="entry name" value="OXYSTEROL-BINDING PROTEIN-RELATED"/>
    <property type="match status" value="1"/>
</dbReference>
<dbReference type="AlphaFoldDB" id="A0AAF1BCL4"/>
<dbReference type="GO" id="GO:0005829">
    <property type="term" value="C:cytosol"/>
    <property type="evidence" value="ECO:0007669"/>
    <property type="project" value="TreeGrafter"/>
</dbReference>
<evidence type="ECO:0000313" key="10">
    <source>
        <dbReference type="Proteomes" id="UP000077755"/>
    </source>
</evidence>
<dbReference type="Pfam" id="PF01237">
    <property type="entry name" value="Oxysterol_BP"/>
    <property type="match status" value="1"/>
</dbReference>
<keyword evidence="4" id="KW-0175">Coiled coil</keyword>
<dbReference type="Proteomes" id="UP000077755">
    <property type="component" value="Chromosome 8"/>
</dbReference>
<dbReference type="InterPro" id="IPR000648">
    <property type="entry name" value="Oxysterol-bd"/>
</dbReference>
<dbReference type="GO" id="GO:0032934">
    <property type="term" value="F:sterol binding"/>
    <property type="evidence" value="ECO:0007669"/>
    <property type="project" value="TreeGrafter"/>
</dbReference>
<dbReference type="FunFam" id="3.30.70.3490:FF:000013">
    <property type="entry name" value="Oxysterol-binding protein-related protein 2A"/>
    <property type="match status" value="1"/>
</dbReference>
<evidence type="ECO:0000256" key="6">
    <source>
        <dbReference type="ARBA" id="ARBA00023121"/>
    </source>
</evidence>
<proteinExistence type="inferred from homology"/>
<dbReference type="GO" id="GO:0006869">
    <property type="term" value="P:lipid transport"/>
    <property type="evidence" value="ECO:0007669"/>
    <property type="project" value="UniProtKB-KW"/>
</dbReference>
<evidence type="ECO:0000256" key="7">
    <source>
        <dbReference type="SAM" id="MobiDB-lite"/>
    </source>
</evidence>
<keyword evidence="5" id="KW-0445">Lipid transport</keyword>
<evidence type="ECO:0000256" key="2">
    <source>
        <dbReference type="ARBA" id="ARBA00008842"/>
    </source>
</evidence>
<dbReference type="EMBL" id="CP093350">
    <property type="protein sequence ID" value="WOH12172.1"/>
    <property type="molecule type" value="Genomic_DNA"/>
</dbReference>
<evidence type="ECO:0000259" key="8">
    <source>
        <dbReference type="PROSITE" id="PS50003"/>
    </source>
</evidence>
<evidence type="ECO:0000256" key="1">
    <source>
        <dbReference type="ARBA" id="ARBA00003361"/>
    </source>
</evidence>
<dbReference type="InterPro" id="IPR037239">
    <property type="entry name" value="OSBP_sf"/>
</dbReference>
<comment type="similarity">
    <text evidence="2">Belongs to the OSBP family.</text>
</comment>
<dbReference type="SUPFAM" id="SSF50729">
    <property type="entry name" value="PH domain-like"/>
    <property type="match status" value="1"/>
</dbReference>
<sequence>MRVKQMHPLCCIPLDDSPIGDHSPDLTLSDVPRHLSDANAGSESASCFAGVLYKWTNYGKGWRSRWFILRNGVISYSKLRVENRNVLTSGEDVRIIGDASSGRLSRLNSTSGGSKVQTKPPGIVHLKISSFRESKSDNRRFYIFTATKTLHLRTHSRKERVDWIKALFSTKSLFSLRPLNENFSLVPNDISISTARLKKRLLEDGISETLVKDCEQIMLSEFSEIEGQVKVLCEERSNLLDTLRQLEAANFEAETSGIQDGEYHLPKHDYGVGREYSTTESSDDVEKQELDEVSDEEEAYFFDSKENFLESTTSSGSISHTTNSGKNESQINDTHKMKNKKDTGASRYPHIERRKKLPDPVEKEKGVSLWSMIKDMVGKDLSRVCLPVYFNEPISSLQKCFEELEYSYLLDRAYEHGKEGNSLLRILNVAAFAVSGYASSDGRHCKPFNPMLGETYEADYPDKGLRFFSEKVSHHPTIIACHSEGKGWKFWGDSNLRSKFWGRSIQLDPEGTLTLEFDDGEIFQWSKVTTTIYNLILGKLYCDHHGTMQISGNRQYSCKLKFKEQSILDRNPRQVNGSVEDVSGKKVASLFGKWDDSMYYTKGDGSIKTKDFSDASLLWKRNETPPNLTRYNLTPFAITLNELTPGLQEMLPCTDSRLRPDQRHLENGEYDKANEEKLRLETRQRMSRKIQENGWKPRWFRRESEDSSFHYAGGYWEAREMGKWNECPDIFGKFSDAAVSSNKVS</sequence>
<dbReference type="SMART" id="SM00233">
    <property type="entry name" value="PH"/>
    <property type="match status" value="1"/>
</dbReference>
<feature type="region of interest" description="Disordered" evidence="7">
    <location>
        <begin position="312"/>
        <end position="344"/>
    </location>
</feature>
<evidence type="ECO:0000256" key="3">
    <source>
        <dbReference type="ARBA" id="ARBA00022448"/>
    </source>
</evidence>
<evidence type="ECO:0000313" key="9">
    <source>
        <dbReference type="EMBL" id="WOH12172.1"/>
    </source>
</evidence>
<evidence type="ECO:0000256" key="4">
    <source>
        <dbReference type="ARBA" id="ARBA00023054"/>
    </source>
</evidence>
<dbReference type="PROSITE" id="PS50003">
    <property type="entry name" value="PH_DOMAIN"/>
    <property type="match status" value="1"/>
</dbReference>
<gene>
    <name evidence="9" type="ORF">DCAR_0831671</name>
</gene>
<reference evidence="9" key="1">
    <citation type="journal article" date="2016" name="Nat. Genet.">
        <title>A high-quality carrot genome assembly provides new insights into carotenoid accumulation and asterid genome evolution.</title>
        <authorList>
            <person name="Iorizzo M."/>
            <person name="Ellison S."/>
            <person name="Senalik D."/>
            <person name="Zeng P."/>
            <person name="Satapoomin P."/>
            <person name="Huang J."/>
            <person name="Bowman M."/>
            <person name="Iovene M."/>
            <person name="Sanseverino W."/>
            <person name="Cavagnaro P."/>
            <person name="Yildiz M."/>
            <person name="Macko-Podgorni A."/>
            <person name="Moranska E."/>
            <person name="Grzebelus E."/>
            <person name="Grzebelus D."/>
            <person name="Ashrafi H."/>
            <person name="Zheng Z."/>
            <person name="Cheng S."/>
            <person name="Spooner D."/>
            <person name="Van Deynze A."/>
            <person name="Simon P."/>
        </authorList>
    </citation>
    <scope>NUCLEOTIDE SEQUENCE</scope>
    <source>
        <tissue evidence="9">Leaf</tissue>
    </source>
</reference>
<reference evidence="9" key="2">
    <citation type="submission" date="2022-03" db="EMBL/GenBank/DDBJ databases">
        <title>Draft title - Genomic analysis of global carrot germplasm unveils the trajectory of domestication and the origin of high carotenoid orange carrot.</title>
        <authorList>
            <person name="Iorizzo M."/>
            <person name="Ellison S."/>
            <person name="Senalik D."/>
            <person name="Macko-Podgorni A."/>
            <person name="Grzebelus D."/>
            <person name="Bostan H."/>
            <person name="Rolling W."/>
            <person name="Curaba J."/>
            <person name="Simon P."/>
        </authorList>
    </citation>
    <scope>NUCLEOTIDE SEQUENCE</scope>
    <source>
        <tissue evidence="9">Leaf</tissue>
    </source>
</reference>
<feature type="compositionally biased region" description="Basic and acidic residues" evidence="7">
    <location>
        <begin position="333"/>
        <end position="344"/>
    </location>
</feature>
<dbReference type="InterPro" id="IPR001849">
    <property type="entry name" value="PH_domain"/>
</dbReference>
<name>A0AAF1BCL4_DAUCS</name>
<dbReference type="FunFam" id="2.40.160.120:FF:000006">
    <property type="entry name" value="oxysterol-binding protein-related protein 1D isoform X1"/>
    <property type="match status" value="1"/>
</dbReference>
<accession>A0AAF1BCL4</accession>
<comment type="function">
    <text evidence="1">May be involved in the transport of sterols.</text>
</comment>
<dbReference type="Gene3D" id="3.30.70.3490">
    <property type="match status" value="1"/>
</dbReference>
<keyword evidence="10" id="KW-1185">Reference proteome</keyword>
<dbReference type="Gene3D" id="2.40.160.120">
    <property type="match status" value="1"/>
</dbReference>